<sequence length="151" mass="16798">MKVRDPQGRTWRVTRRWVPWRRRLRAPDTGPLDWATGLGDDPISAVIGIVLLVLALPFVILGLVVAFELVLLLLLIPFAALARVAFGAHWTIEARRGFTAWWEAPSGTWRESGERIRAVARAIEEGQLPPRTIDPPDDVPDAAPNEAPNDV</sequence>
<feature type="transmembrane region" description="Helical" evidence="2">
    <location>
        <begin position="43"/>
        <end position="76"/>
    </location>
</feature>
<keyword evidence="2" id="KW-0472">Membrane</keyword>
<name>A0A7J5DVY0_NOCSI</name>
<dbReference type="EMBL" id="WBVM01000002">
    <property type="protein sequence ID" value="KAB2809484.1"/>
    <property type="molecule type" value="Genomic_DNA"/>
</dbReference>
<keyword evidence="2" id="KW-1133">Transmembrane helix</keyword>
<feature type="compositionally biased region" description="Low complexity" evidence="1">
    <location>
        <begin position="141"/>
        <end position="151"/>
    </location>
</feature>
<keyword evidence="2" id="KW-0812">Transmembrane</keyword>
<gene>
    <name evidence="3" type="ORF">F9L07_20930</name>
</gene>
<evidence type="ECO:0000256" key="2">
    <source>
        <dbReference type="SAM" id="Phobius"/>
    </source>
</evidence>
<protein>
    <submittedName>
        <fullName evidence="3">Uncharacterized protein</fullName>
    </submittedName>
</protein>
<proteinExistence type="predicted"/>
<evidence type="ECO:0000256" key="1">
    <source>
        <dbReference type="SAM" id="MobiDB-lite"/>
    </source>
</evidence>
<reference evidence="3 4" key="1">
    <citation type="submission" date="2019-09" db="EMBL/GenBank/DDBJ databases">
        <title>Pimelobacter sp. isolated from Paulinella.</title>
        <authorList>
            <person name="Jeong S.E."/>
        </authorList>
    </citation>
    <scope>NUCLEOTIDE SEQUENCE [LARGE SCALE GENOMIC DNA]</scope>
    <source>
        <strain evidence="3 4">Pch-N</strain>
    </source>
</reference>
<feature type="region of interest" description="Disordered" evidence="1">
    <location>
        <begin position="124"/>
        <end position="151"/>
    </location>
</feature>
<dbReference type="AlphaFoldDB" id="A0A7J5DVY0"/>
<organism evidence="3 4">
    <name type="scientific">Nocardioides simplex</name>
    <name type="common">Arthrobacter simplex</name>
    <dbReference type="NCBI Taxonomy" id="2045"/>
    <lineage>
        <taxon>Bacteria</taxon>
        <taxon>Bacillati</taxon>
        <taxon>Actinomycetota</taxon>
        <taxon>Actinomycetes</taxon>
        <taxon>Propionibacteriales</taxon>
        <taxon>Nocardioidaceae</taxon>
        <taxon>Pimelobacter</taxon>
    </lineage>
</organism>
<dbReference type="RefSeq" id="WP_151581666.1">
    <property type="nucleotide sequence ID" value="NZ_WBVM01000002.1"/>
</dbReference>
<comment type="caution">
    <text evidence="3">The sequence shown here is derived from an EMBL/GenBank/DDBJ whole genome shotgun (WGS) entry which is preliminary data.</text>
</comment>
<evidence type="ECO:0000313" key="3">
    <source>
        <dbReference type="EMBL" id="KAB2809484.1"/>
    </source>
</evidence>
<evidence type="ECO:0000313" key="4">
    <source>
        <dbReference type="Proteomes" id="UP000449906"/>
    </source>
</evidence>
<accession>A0A7J5DVY0</accession>
<dbReference type="Proteomes" id="UP000449906">
    <property type="component" value="Unassembled WGS sequence"/>
</dbReference>